<dbReference type="InterPro" id="IPR050309">
    <property type="entry name" value="Type-B_Carboxylest/Lipase"/>
</dbReference>
<accession>A0A8S9ZMN8</accession>
<dbReference type="OrthoDB" id="5875527at2759"/>
<dbReference type="Gene3D" id="3.40.50.1820">
    <property type="entry name" value="alpha/beta hydrolase"/>
    <property type="match status" value="2"/>
</dbReference>
<dbReference type="InterPro" id="IPR029058">
    <property type="entry name" value="AB_hydrolase_fold"/>
</dbReference>
<dbReference type="InterPro" id="IPR002018">
    <property type="entry name" value="CarbesteraseB"/>
</dbReference>
<dbReference type="GO" id="GO:0052689">
    <property type="term" value="F:carboxylic ester hydrolase activity"/>
    <property type="evidence" value="ECO:0007669"/>
    <property type="project" value="UniProtKB-KW"/>
</dbReference>
<evidence type="ECO:0000256" key="3">
    <source>
        <dbReference type="ARBA" id="ARBA00022801"/>
    </source>
</evidence>
<protein>
    <recommendedName>
        <fullName evidence="4">Carboxylic ester hydrolase</fullName>
        <ecNumber evidence="4">3.1.1.-</ecNumber>
    </recommendedName>
</protein>
<evidence type="ECO:0000313" key="7">
    <source>
        <dbReference type="Proteomes" id="UP000605970"/>
    </source>
</evidence>
<keyword evidence="7" id="KW-1185">Reference proteome</keyword>
<sequence>MPGNLGLWDMVEALKFVNKNIKYFGGDPNKITIYGYSAGGASVSILSVSPYSNNLFNQCIQMSGSPLSAWALNERTINETFNLANKLNCLNKNLIKNCLTNKSISDIWNAVDNKIALFIGRNTSLAAYAIPWNEINNFDFNQFKYKVDNIIAKNEFFGEKIAKELSQEIIEFYLNNDPLNEFNYFENTKTSNYYLQRYTLLLSDIQFIISIINDSQLKILNNWPIYLYYNLHYNPKTFPKQVKIHQSFHTNDENLLLRNIDYELNEEDLNVEQFLTQSFINFIKFGNPSIYSIKWNKATNKFPTQHMRIINEPKLEKQFDLDLLARQEFYKKILIKYGNIWDLIRGKK</sequence>
<name>A0A8S9ZMN8_9BILA</name>
<proteinExistence type="inferred from homology"/>
<keyword evidence="2" id="KW-0719">Serine esterase</keyword>
<dbReference type="PANTHER" id="PTHR11559">
    <property type="entry name" value="CARBOXYLESTERASE"/>
    <property type="match status" value="1"/>
</dbReference>
<dbReference type="PROSITE" id="PS00122">
    <property type="entry name" value="CARBOXYLESTERASE_B_1"/>
    <property type="match status" value="1"/>
</dbReference>
<dbReference type="EMBL" id="JABEBT010000060">
    <property type="protein sequence ID" value="KAF7634346.1"/>
    <property type="molecule type" value="Genomic_DNA"/>
</dbReference>
<dbReference type="SUPFAM" id="SSF53474">
    <property type="entry name" value="alpha/beta-Hydrolases"/>
    <property type="match status" value="1"/>
</dbReference>
<feature type="domain" description="Carboxylesterase type B" evidence="5">
    <location>
        <begin position="1"/>
        <end position="113"/>
    </location>
</feature>
<dbReference type="EC" id="3.1.1.-" evidence="4"/>
<organism evidence="6 7">
    <name type="scientific">Meloidogyne graminicola</name>
    <dbReference type="NCBI Taxonomy" id="189291"/>
    <lineage>
        <taxon>Eukaryota</taxon>
        <taxon>Metazoa</taxon>
        <taxon>Ecdysozoa</taxon>
        <taxon>Nematoda</taxon>
        <taxon>Chromadorea</taxon>
        <taxon>Rhabditida</taxon>
        <taxon>Tylenchina</taxon>
        <taxon>Tylenchomorpha</taxon>
        <taxon>Tylenchoidea</taxon>
        <taxon>Meloidogynidae</taxon>
        <taxon>Meloidogyninae</taxon>
        <taxon>Meloidogyne</taxon>
    </lineage>
</organism>
<evidence type="ECO:0000256" key="4">
    <source>
        <dbReference type="RuleBase" id="RU361235"/>
    </source>
</evidence>
<keyword evidence="3 4" id="KW-0378">Hydrolase</keyword>
<evidence type="ECO:0000256" key="1">
    <source>
        <dbReference type="ARBA" id="ARBA00005964"/>
    </source>
</evidence>
<comment type="similarity">
    <text evidence="1 4">Belongs to the type-B carboxylesterase/lipase family.</text>
</comment>
<dbReference type="Pfam" id="PF00135">
    <property type="entry name" value="COesterase"/>
    <property type="match status" value="1"/>
</dbReference>
<comment type="caution">
    <text evidence="6">The sequence shown here is derived from an EMBL/GenBank/DDBJ whole genome shotgun (WGS) entry which is preliminary data.</text>
</comment>
<reference evidence="6" key="1">
    <citation type="journal article" date="2020" name="Ecol. Evol.">
        <title>Genome structure and content of the rice root-knot nematode (Meloidogyne graminicola).</title>
        <authorList>
            <person name="Phan N.T."/>
            <person name="Danchin E.G.J."/>
            <person name="Klopp C."/>
            <person name="Perfus-Barbeoch L."/>
            <person name="Kozlowski D.K."/>
            <person name="Koutsovoulos G.D."/>
            <person name="Lopez-Roques C."/>
            <person name="Bouchez O."/>
            <person name="Zahm M."/>
            <person name="Besnard G."/>
            <person name="Bellafiore S."/>
        </authorList>
    </citation>
    <scope>NUCLEOTIDE SEQUENCE</scope>
    <source>
        <strain evidence="6">VN-18</strain>
    </source>
</reference>
<gene>
    <name evidence="6" type="ORF">Mgra_00006313</name>
</gene>
<dbReference type="Proteomes" id="UP000605970">
    <property type="component" value="Unassembled WGS sequence"/>
</dbReference>
<dbReference type="AlphaFoldDB" id="A0A8S9ZMN8"/>
<evidence type="ECO:0000259" key="5">
    <source>
        <dbReference type="Pfam" id="PF00135"/>
    </source>
</evidence>
<dbReference type="InterPro" id="IPR019826">
    <property type="entry name" value="Carboxylesterase_B_AS"/>
</dbReference>
<evidence type="ECO:0000256" key="2">
    <source>
        <dbReference type="ARBA" id="ARBA00022487"/>
    </source>
</evidence>
<evidence type="ECO:0000313" key="6">
    <source>
        <dbReference type="EMBL" id="KAF7634346.1"/>
    </source>
</evidence>